<keyword evidence="13" id="KW-1185">Reference proteome</keyword>
<dbReference type="OrthoDB" id="439028at2759"/>
<dbReference type="GO" id="GO:0046104">
    <property type="term" value="P:thymidine metabolic process"/>
    <property type="evidence" value="ECO:0007669"/>
    <property type="project" value="TreeGrafter"/>
</dbReference>
<evidence type="ECO:0000256" key="10">
    <source>
        <dbReference type="ARBA" id="ARBA00048113"/>
    </source>
</evidence>
<evidence type="ECO:0000256" key="7">
    <source>
        <dbReference type="ARBA" id="ARBA00022777"/>
    </source>
</evidence>
<evidence type="ECO:0000256" key="1">
    <source>
        <dbReference type="ARBA" id="ARBA00007587"/>
    </source>
</evidence>
<protein>
    <recommendedName>
        <fullName evidence="3">Thymidine kinase, cytosolic</fullName>
        <ecNumber evidence="2">2.7.1.21</ecNumber>
    </recommendedName>
</protein>
<keyword evidence="6" id="KW-0547">Nucleotide-binding</keyword>
<evidence type="ECO:0000313" key="13">
    <source>
        <dbReference type="Proteomes" id="UP000274131"/>
    </source>
</evidence>
<evidence type="ECO:0000256" key="9">
    <source>
        <dbReference type="ARBA" id="ARBA00046642"/>
    </source>
</evidence>
<dbReference type="STRING" id="51028.A0A0N4V6L7"/>
<dbReference type="EMBL" id="UXUI01008189">
    <property type="protein sequence ID" value="VDD90767.1"/>
    <property type="molecule type" value="Genomic_DNA"/>
</dbReference>
<dbReference type="AlphaFoldDB" id="A0A0N4V6L7"/>
<evidence type="ECO:0000313" key="14">
    <source>
        <dbReference type="WBParaSite" id="EVEC_0000590701-mRNA-1"/>
    </source>
</evidence>
<proteinExistence type="inferred from homology"/>
<dbReference type="PANTHER" id="PTHR11441">
    <property type="entry name" value="THYMIDINE KINASE"/>
    <property type="match status" value="1"/>
</dbReference>
<evidence type="ECO:0000313" key="12">
    <source>
        <dbReference type="EMBL" id="VDD90767.1"/>
    </source>
</evidence>
<dbReference type="GO" id="GO:0071897">
    <property type="term" value="P:DNA biosynthetic process"/>
    <property type="evidence" value="ECO:0007669"/>
    <property type="project" value="UniProtKB-KW"/>
</dbReference>
<evidence type="ECO:0000256" key="6">
    <source>
        <dbReference type="ARBA" id="ARBA00022741"/>
    </source>
</evidence>
<dbReference type="GO" id="GO:0004797">
    <property type="term" value="F:thymidine kinase activity"/>
    <property type="evidence" value="ECO:0007669"/>
    <property type="project" value="UniProtKB-EC"/>
</dbReference>
<dbReference type="WBParaSite" id="EVEC_0000590701-mRNA-1">
    <property type="protein sequence ID" value="EVEC_0000590701-mRNA-1"/>
    <property type="gene ID" value="EVEC_0000590701"/>
</dbReference>
<dbReference type="Gene3D" id="3.40.50.300">
    <property type="entry name" value="P-loop containing nucleotide triphosphate hydrolases"/>
    <property type="match status" value="2"/>
</dbReference>
<dbReference type="Gene3D" id="3.30.60.20">
    <property type="match status" value="2"/>
</dbReference>
<comment type="subunit">
    <text evidence="9">Homotetramer. Tetramerization from dimerization is induced by ATP and increases catalytic efficiency due to a high affinity for thymidine. Tetramerization is inhibited by phosphorylation at Ser-13. Interacts (via the KEN box) with FZR1.</text>
</comment>
<evidence type="ECO:0000256" key="8">
    <source>
        <dbReference type="ARBA" id="ARBA00022840"/>
    </source>
</evidence>
<keyword evidence="4" id="KW-0237">DNA synthesis</keyword>
<keyword evidence="5" id="KW-0808">Transferase</keyword>
<dbReference type="InterPro" id="IPR027417">
    <property type="entry name" value="P-loop_NTPase"/>
</dbReference>
<evidence type="ECO:0000256" key="4">
    <source>
        <dbReference type="ARBA" id="ARBA00022634"/>
    </source>
</evidence>
<comment type="catalytic activity">
    <reaction evidence="10">
        <text>thymidine + ATP = dTMP + ADP + H(+)</text>
        <dbReference type="Rhea" id="RHEA:19129"/>
        <dbReference type="ChEBI" id="CHEBI:15378"/>
        <dbReference type="ChEBI" id="CHEBI:17748"/>
        <dbReference type="ChEBI" id="CHEBI:30616"/>
        <dbReference type="ChEBI" id="CHEBI:63528"/>
        <dbReference type="ChEBI" id="CHEBI:456216"/>
        <dbReference type="EC" id="2.7.1.21"/>
    </reaction>
    <physiologicalReaction direction="left-to-right" evidence="10">
        <dbReference type="Rhea" id="RHEA:19130"/>
    </physiologicalReaction>
</comment>
<dbReference type="GO" id="GO:0005524">
    <property type="term" value="F:ATP binding"/>
    <property type="evidence" value="ECO:0007669"/>
    <property type="project" value="UniProtKB-KW"/>
</dbReference>
<dbReference type="SUPFAM" id="SSF52540">
    <property type="entry name" value="P-loop containing nucleoside triphosphate hydrolases"/>
    <property type="match status" value="2"/>
</dbReference>
<reference evidence="14" key="1">
    <citation type="submission" date="2017-02" db="UniProtKB">
        <authorList>
            <consortium name="WormBaseParasite"/>
        </authorList>
    </citation>
    <scope>IDENTIFICATION</scope>
</reference>
<dbReference type="EC" id="2.7.1.21" evidence="2"/>
<evidence type="ECO:0000256" key="5">
    <source>
        <dbReference type="ARBA" id="ARBA00022679"/>
    </source>
</evidence>
<sequence>MLRRINRYRLAGRTCCVVKYKADNRYDDTKVATHDLQLHDAISGFKISEVWNDLLSAQVIGIDEGQFFEDLVDCCEKLANLGKIVIVAALDGDFNRKRFENNSVDLCALAECVTKLSAVCNKCGEDAAFTFRLTSNLKQTSLGEIQIGTTEHVYGRIELILGPMFAGKTTELWRRGTRHALAGRKCLVVNYDDDRQKCAEKPFTYNSHLLETTSATRLEDVYHQFAECEVALIDDAQFVCFFALHFVSLSFLDVVDITDRLANSGKIVIVSALDGDYHRKPFTNSILDLCPLSEAITKLCAVCCYCDSDAAFSRKLTNSSTGDAASEKVKAYQAVCRTCYMRNTKPLSVIQDYEAVENAIERESSWVGQGSHGGTVLVGFRRKNRSELAVVVKFVPIKLVDSSRPSQSFLW</sequence>
<dbReference type="Proteomes" id="UP000274131">
    <property type="component" value="Unassembled WGS sequence"/>
</dbReference>
<keyword evidence="7" id="KW-0418">Kinase</keyword>
<gene>
    <name evidence="12" type="ORF">EVEC_LOCUS5518</name>
</gene>
<dbReference type="PANTHER" id="PTHR11441:SF0">
    <property type="entry name" value="THYMIDINE KINASE, CYTOSOLIC"/>
    <property type="match status" value="1"/>
</dbReference>
<reference evidence="12 13" key="2">
    <citation type="submission" date="2018-10" db="EMBL/GenBank/DDBJ databases">
        <authorList>
            <consortium name="Pathogen Informatics"/>
        </authorList>
    </citation>
    <scope>NUCLEOTIDE SEQUENCE [LARGE SCALE GENOMIC DNA]</scope>
</reference>
<evidence type="ECO:0000256" key="2">
    <source>
        <dbReference type="ARBA" id="ARBA00012118"/>
    </source>
</evidence>
<evidence type="ECO:0000256" key="3">
    <source>
        <dbReference type="ARBA" id="ARBA00021150"/>
    </source>
</evidence>
<dbReference type="Pfam" id="PF00265">
    <property type="entry name" value="TK"/>
    <property type="match status" value="2"/>
</dbReference>
<accession>A0A0N4V6L7</accession>
<name>A0A0N4V6L7_ENTVE</name>
<organism evidence="14">
    <name type="scientific">Enterobius vermicularis</name>
    <name type="common">Human pinworm</name>
    <dbReference type="NCBI Taxonomy" id="51028"/>
    <lineage>
        <taxon>Eukaryota</taxon>
        <taxon>Metazoa</taxon>
        <taxon>Ecdysozoa</taxon>
        <taxon>Nematoda</taxon>
        <taxon>Chromadorea</taxon>
        <taxon>Rhabditida</taxon>
        <taxon>Spirurina</taxon>
        <taxon>Oxyuridomorpha</taxon>
        <taxon>Oxyuroidea</taxon>
        <taxon>Oxyuridae</taxon>
        <taxon>Enterobius</taxon>
    </lineage>
</organism>
<dbReference type="InterPro" id="IPR001267">
    <property type="entry name" value="Thymidine_kinase"/>
</dbReference>
<evidence type="ECO:0000256" key="11">
    <source>
        <dbReference type="RuleBase" id="RU004165"/>
    </source>
</evidence>
<comment type="similarity">
    <text evidence="1 11">Belongs to the thymidine kinase family.</text>
</comment>
<keyword evidence="8" id="KW-0067">ATP-binding</keyword>